<protein>
    <submittedName>
        <fullName evidence="2">Uncharacterized protein</fullName>
    </submittedName>
</protein>
<sequence length="213" mass="25205">MSLVNTNSFHNNTVMEKKLQYEMNSKTNKYLTKPKMVDIEPSSTNFLEMGPLNTKIKKLLSQLEQERGMYEEEREKWMEKEIDYTKELHSLKHTLNVYINKYGNKLLNENKLFPFQDSFFNENNIQTRTIPSSELVKKLDMTNKESIQQEIVNSKLMAEIEYLQNEIHDLQSANSRLEQENESSRLYIQRILNAISYISGGMETVLDKHFFDE</sequence>
<keyword evidence="1" id="KW-0175">Coiled coil</keyword>
<proteinExistence type="predicted"/>
<evidence type="ECO:0000313" key="3">
    <source>
        <dbReference type="Proteomes" id="UP000245699"/>
    </source>
</evidence>
<evidence type="ECO:0000256" key="1">
    <source>
        <dbReference type="SAM" id="Coils"/>
    </source>
</evidence>
<dbReference type="Proteomes" id="UP000245699">
    <property type="component" value="Unassembled WGS sequence"/>
</dbReference>
<dbReference type="EMBL" id="MBFT01000011">
    <property type="protein sequence ID" value="PVU99941.1"/>
    <property type="molecule type" value="Genomic_DNA"/>
</dbReference>
<reference evidence="2 3" key="1">
    <citation type="journal article" date="2018" name="MBio">
        <title>Comparative Genomics Reveals the Core Gene Toolbox for the Fungus-Insect Symbiosis.</title>
        <authorList>
            <person name="Wang Y."/>
            <person name="Stata M."/>
            <person name="Wang W."/>
            <person name="Stajich J.E."/>
            <person name="White M.M."/>
            <person name="Moncalvo J.M."/>
        </authorList>
    </citation>
    <scope>NUCLEOTIDE SEQUENCE [LARGE SCALE GENOMIC DNA]</scope>
    <source>
        <strain evidence="2 3">AUS-77-4</strain>
    </source>
</reference>
<dbReference type="AlphaFoldDB" id="A0A2T9Z5W4"/>
<feature type="coiled-coil region" evidence="1">
    <location>
        <begin position="53"/>
        <end position="80"/>
    </location>
</feature>
<feature type="coiled-coil region" evidence="1">
    <location>
        <begin position="153"/>
        <end position="183"/>
    </location>
</feature>
<name>A0A2T9Z5W4_9FUNG</name>
<accession>A0A2T9Z5W4</accession>
<gene>
    <name evidence="2" type="ORF">BB559_000273</name>
</gene>
<comment type="caution">
    <text evidence="2">The sequence shown here is derived from an EMBL/GenBank/DDBJ whole genome shotgun (WGS) entry which is preliminary data.</text>
</comment>
<evidence type="ECO:0000313" key="2">
    <source>
        <dbReference type="EMBL" id="PVU99941.1"/>
    </source>
</evidence>
<keyword evidence="3" id="KW-1185">Reference proteome</keyword>
<organism evidence="2 3">
    <name type="scientific">Furculomyces boomerangus</name>
    <dbReference type="NCBI Taxonomy" id="61424"/>
    <lineage>
        <taxon>Eukaryota</taxon>
        <taxon>Fungi</taxon>
        <taxon>Fungi incertae sedis</taxon>
        <taxon>Zoopagomycota</taxon>
        <taxon>Kickxellomycotina</taxon>
        <taxon>Harpellomycetes</taxon>
        <taxon>Harpellales</taxon>
        <taxon>Harpellaceae</taxon>
        <taxon>Furculomyces</taxon>
    </lineage>
</organism>